<accession>A0A841RC67</accession>
<evidence type="ECO:0000313" key="3">
    <source>
        <dbReference type="Proteomes" id="UP000587760"/>
    </source>
</evidence>
<dbReference type="Proteomes" id="UP000587760">
    <property type="component" value="Unassembled WGS sequence"/>
</dbReference>
<keyword evidence="1" id="KW-1133">Transmembrane helix</keyword>
<dbReference type="EMBL" id="JACHGJ010000006">
    <property type="protein sequence ID" value="MBB6481276.1"/>
    <property type="molecule type" value="Genomic_DNA"/>
</dbReference>
<dbReference type="AlphaFoldDB" id="A0A841RC67"/>
<keyword evidence="1" id="KW-0472">Membrane</keyword>
<keyword evidence="3" id="KW-1185">Reference proteome</keyword>
<feature type="transmembrane region" description="Helical" evidence="1">
    <location>
        <begin position="21"/>
        <end position="42"/>
    </location>
</feature>
<feature type="transmembrane region" description="Helical" evidence="1">
    <location>
        <begin position="48"/>
        <end position="74"/>
    </location>
</feature>
<evidence type="ECO:0000256" key="1">
    <source>
        <dbReference type="SAM" id="Phobius"/>
    </source>
</evidence>
<protein>
    <submittedName>
        <fullName evidence="2">Uncharacterized protein</fullName>
    </submittedName>
</protein>
<comment type="caution">
    <text evidence="2">The sequence shown here is derived from an EMBL/GenBank/DDBJ whole genome shotgun (WGS) entry which is preliminary data.</text>
</comment>
<keyword evidence="1" id="KW-0812">Transmembrane</keyword>
<gene>
    <name evidence="2" type="ORF">HNR50_002956</name>
</gene>
<name>A0A841RC67_9SPIO</name>
<sequence length="78" mass="9003">MNKFELNNDWKDRLNAERRKDLRLGLIPIIISILSFAIWMTLGITNGAWSAGLILIPISIFSLFMGSLKIIVFFQSRY</sequence>
<evidence type="ECO:0000313" key="2">
    <source>
        <dbReference type="EMBL" id="MBB6481276.1"/>
    </source>
</evidence>
<organism evidence="2 3">
    <name type="scientific">Spirochaeta isovalerica</name>
    <dbReference type="NCBI Taxonomy" id="150"/>
    <lineage>
        <taxon>Bacteria</taxon>
        <taxon>Pseudomonadati</taxon>
        <taxon>Spirochaetota</taxon>
        <taxon>Spirochaetia</taxon>
        <taxon>Spirochaetales</taxon>
        <taxon>Spirochaetaceae</taxon>
        <taxon>Spirochaeta</taxon>
    </lineage>
</organism>
<proteinExistence type="predicted"/>
<reference evidence="2 3" key="1">
    <citation type="submission" date="2020-08" db="EMBL/GenBank/DDBJ databases">
        <title>Genomic Encyclopedia of Type Strains, Phase IV (KMG-IV): sequencing the most valuable type-strain genomes for metagenomic binning, comparative biology and taxonomic classification.</title>
        <authorList>
            <person name="Goeker M."/>
        </authorList>
    </citation>
    <scope>NUCLEOTIDE SEQUENCE [LARGE SCALE GENOMIC DNA]</scope>
    <source>
        <strain evidence="2 3">DSM 2461</strain>
    </source>
</reference>
<dbReference type="RefSeq" id="WP_184747530.1">
    <property type="nucleotide sequence ID" value="NZ_JACHGJ010000006.1"/>
</dbReference>